<feature type="compositionally biased region" description="Polar residues" evidence="1">
    <location>
        <begin position="307"/>
        <end position="318"/>
    </location>
</feature>
<feature type="compositionally biased region" description="Polar residues" evidence="1">
    <location>
        <begin position="369"/>
        <end position="381"/>
    </location>
</feature>
<dbReference type="PANTHER" id="PTHR43828:SF5">
    <property type="entry name" value="TRANSCRIPTIONAL REPRESSOR XBP1"/>
    <property type="match status" value="1"/>
</dbReference>
<dbReference type="Gene3D" id="3.10.260.10">
    <property type="entry name" value="Transcription regulator HTH, APSES-type DNA-binding domain"/>
    <property type="match status" value="1"/>
</dbReference>
<dbReference type="Proteomes" id="UP001276659">
    <property type="component" value="Unassembled WGS sequence"/>
</dbReference>
<keyword evidence="4" id="KW-1185">Reference proteome</keyword>
<dbReference type="GO" id="GO:0033309">
    <property type="term" value="C:SBF transcription complex"/>
    <property type="evidence" value="ECO:0007669"/>
    <property type="project" value="TreeGrafter"/>
</dbReference>
<protein>
    <recommendedName>
        <fullName evidence="2">HTH APSES-type domain-containing protein</fullName>
    </recommendedName>
</protein>
<reference evidence="3" key="1">
    <citation type="submission" date="2022-11" db="EMBL/GenBank/DDBJ databases">
        <title>Chromosomal genome sequence assembly and mating type (MAT) locus characterization of the leprose asexual lichenized fungus Lepraria neglecta (Nyl.) Erichsen.</title>
        <authorList>
            <person name="Allen J.L."/>
            <person name="Pfeffer B."/>
        </authorList>
    </citation>
    <scope>NUCLEOTIDE SEQUENCE</scope>
    <source>
        <strain evidence="3">Allen 5258</strain>
    </source>
</reference>
<proteinExistence type="predicted"/>
<dbReference type="AlphaFoldDB" id="A0AAE0DIF2"/>
<comment type="caution">
    <text evidence="3">The sequence shown here is derived from an EMBL/GenBank/DDBJ whole genome shotgun (WGS) entry which is preliminary data.</text>
</comment>
<evidence type="ECO:0000259" key="2">
    <source>
        <dbReference type="PROSITE" id="PS51299"/>
    </source>
</evidence>
<dbReference type="GO" id="GO:0000981">
    <property type="term" value="F:DNA-binding transcription factor activity, RNA polymerase II-specific"/>
    <property type="evidence" value="ECO:0007669"/>
    <property type="project" value="UniProtKB-ARBA"/>
</dbReference>
<name>A0AAE0DIF2_9LECA</name>
<dbReference type="InterPro" id="IPR051642">
    <property type="entry name" value="SWI6-like"/>
</dbReference>
<evidence type="ECO:0000313" key="3">
    <source>
        <dbReference type="EMBL" id="KAK3170711.1"/>
    </source>
</evidence>
<dbReference type="PROSITE" id="PS51299">
    <property type="entry name" value="HTH_APSES"/>
    <property type="match status" value="1"/>
</dbReference>
<accession>A0AAE0DIF2</accession>
<feature type="region of interest" description="Disordered" evidence="1">
    <location>
        <begin position="289"/>
        <end position="382"/>
    </location>
</feature>
<dbReference type="SUPFAM" id="SSF54616">
    <property type="entry name" value="DNA-binding domain of Mlu1-box binding protein MBP1"/>
    <property type="match status" value="1"/>
</dbReference>
<dbReference type="InterPro" id="IPR036887">
    <property type="entry name" value="HTH_APSES_sf"/>
</dbReference>
<dbReference type="PANTHER" id="PTHR43828">
    <property type="entry name" value="ASPARAGINASE"/>
    <property type="match status" value="1"/>
</dbReference>
<gene>
    <name evidence="3" type="ORF">OEA41_002793</name>
</gene>
<dbReference type="InterPro" id="IPR003163">
    <property type="entry name" value="Tscrpt_reg_HTH_APSES-type"/>
</dbReference>
<organism evidence="3 4">
    <name type="scientific">Lepraria neglecta</name>
    <dbReference type="NCBI Taxonomy" id="209136"/>
    <lineage>
        <taxon>Eukaryota</taxon>
        <taxon>Fungi</taxon>
        <taxon>Dikarya</taxon>
        <taxon>Ascomycota</taxon>
        <taxon>Pezizomycotina</taxon>
        <taxon>Lecanoromycetes</taxon>
        <taxon>OSLEUM clade</taxon>
        <taxon>Lecanoromycetidae</taxon>
        <taxon>Lecanorales</taxon>
        <taxon>Lecanorineae</taxon>
        <taxon>Stereocaulaceae</taxon>
        <taxon>Lepraria</taxon>
    </lineage>
</organism>
<dbReference type="GO" id="GO:0030907">
    <property type="term" value="C:MBF transcription complex"/>
    <property type="evidence" value="ECO:0007669"/>
    <property type="project" value="TreeGrafter"/>
</dbReference>
<feature type="domain" description="HTH APSES-type" evidence="2">
    <location>
        <begin position="102"/>
        <end position="223"/>
    </location>
</feature>
<sequence length="427" mass="47167">MVPVASLLNPLPPSFERLREPSKTPARKHLEAYSSPLVPAKKQKMSKATATFVKAEPKGEINYPPYEECDEDTTAAYDEFEVQPIGQIQDYPKRIPYNSEKKTFQRKTGMDGFEVYQYTFRMPDDYRGRDAHAVMWDYNVGLVRITSFFKSLGYSKTMPAKVMTANPGLRDVSHSITGGSISAQGYWVPYEAAKAVAARFCYNIRHVLVPVFGPDFVTMCYEPGSSGFMQLSIDRDIIYRCTEGATAILAQSREPSMPVSLRTLCAFPALPGWPPKPLLPKPFKAMDVESGYGTDSDRSDKYPGSPDSCSNSGWTPVNSPGLENFSFPRANVTSTPRELSKDHVGRVSGSNKKKNDTKRPLLQIDGATDNESSSDQSSIADTVSPKRRKIIGALTPEIGAAYTLLQLNTADAILREGTGVKRRRASA</sequence>
<evidence type="ECO:0000313" key="4">
    <source>
        <dbReference type="Proteomes" id="UP001276659"/>
    </source>
</evidence>
<evidence type="ECO:0000256" key="1">
    <source>
        <dbReference type="SAM" id="MobiDB-lite"/>
    </source>
</evidence>
<dbReference type="EMBL" id="JASNWA010000008">
    <property type="protein sequence ID" value="KAK3170711.1"/>
    <property type="molecule type" value="Genomic_DNA"/>
</dbReference>
<dbReference type="GO" id="GO:0003677">
    <property type="term" value="F:DNA binding"/>
    <property type="evidence" value="ECO:0007669"/>
    <property type="project" value="InterPro"/>
</dbReference>